<keyword evidence="4 7" id="KW-0689">Ribosomal protein</keyword>
<keyword evidence="5 7" id="KW-0687">Ribonucleoprotein</keyword>
<keyword evidence="3 7" id="KW-0694">RNA-binding</keyword>
<dbReference type="InterPro" id="IPR036510">
    <property type="entry name" value="Ribosomal_bS20_sf"/>
</dbReference>
<evidence type="ECO:0000256" key="6">
    <source>
        <dbReference type="ARBA" id="ARBA00035136"/>
    </source>
</evidence>
<dbReference type="AlphaFoldDB" id="K1XXK8"/>
<evidence type="ECO:0000313" key="9">
    <source>
        <dbReference type="EMBL" id="EKD29636.1"/>
    </source>
</evidence>
<comment type="similarity">
    <text evidence="1 7">Belongs to the bacterial ribosomal protein bS20 family.</text>
</comment>
<protein>
    <recommendedName>
        <fullName evidence="6 7">Small ribosomal subunit protein bS20</fullName>
    </recommendedName>
</protein>
<dbReference type="PANTHER" id="PTHR33398:SF1">
    <property type="entry name" value="SMALL RIBOSOMAL SUBUNIT PROTEIN BS20C"/>
    <property type="match status" value="1"/>
</dbReference>
<dbReference type="NCBIfam" id="TIGR00029">
    <property type="entry name" value="S20"/>
    <property type="match status" value="1"/>
</dbReference>
<comment type="function">
    <text evidence="7">Binds directly to 16S ribosomal RNA.</text>
</comment>
<evidence type="ECO:0000256" key="1">
    <source>
        <dbReference type="ARBA" id="ARBA00007634"/>
    </source>
</evidence>
<evidence type="ECO:0000256" key="2">
    <source>
        <dbReference type="ARBA" id="ARBA00022730"/>
    </source>
</evidence>
<dbReference type="PANTHER" id="PTHR33398">
    <property type="entry name" value="30S RIBOSOMAL PROTEIN S20"/>
    <property type="match status" value="1"/>
</dbReference>
<dbReference type="EMBL" id="AMFJ01034328">
    <property type="protein sequence ID" value="EKD29636.1"/>
    <property type="molecule type" value="Genomic_DNA"/>
</dbReference>
<comment type="caution">
    <text evidence="9">The sequence shown here is derived from an EMBL/GenBank/DDBJ whole genome shotgun (WGS) entry which is preliminary data.</text>
</comment>
<dbReference type="GO" id="GO:0015935">
    <property type="term" value="C:small ribosomal subunit"/>
    <property type="evidence" value="ECO:0007669"/>
    <property type="project" value="TreeGrafter"/>
</dbReference>
<dbReference type="GO" id="GO:0006412">
    <property type="term" value="P:translation"/>
    <property type="evidence" value="ECO:0007669"/>
    <property type="project" value="UniProtKB-UniRule"/>
</dbReference>
<dbReference type="Gene3D" id="1.20.58.110">
    <property type="entry name" value="Ribosomal protein S20"/>
    <property type="match status" value="1"/>
</dbReference>
<evidence type="ECO:0000256" key="4">
    <source>
        <dbReference type="ARBA" id="ARBA00022980"/>
    </source>
</evidence>
<sequence length="89" mass="10172">MPITSSAKKAMKQSETKRSRNRRYTALYKETLKAFEQAIKTGSTEGMTILSKLYSRVDTLVKKNILHRNNASRKKSRFSKMLKSVSSKA</sequence>
<gene>
    <name evidence="7" type="primary">rpsT</name>
    <name evidence="9" type="ORF">ACD_78C00328G0003</name>
</gene>
<dbReference type="InterPro" id="IPR002583">
    <property type="entry name" value="Ribosomal_bS20"/>
</dbReference>
<dbReference type="SUPFAM" id="SSF46992">
    <property type="entry name" value="Ribosomal protein S20"/>
    <property type="match status" value="1"/>
</dbReference>
<organism evidence="9">
    <name type="scientific">uncultured bacterium</name>
    <name type="common">gcode 4</name>
    <dbReference type="NCBI Taxonomy" id="1234023"/>
    <lineage>
        <taxon>Bacteria</taxon>
        <taxon>environmental samples</taxon>
    </lineage>
</organism>
<evidence type="ECO:0000256" key="5">
    <source>
        <dbReference type="ARBA" id="ARBA00023274"/>
    </source>
</evidence>
<keyword evidence="2 7" id="KW-0699">rRNA-binding</keyword>
<evidence type="ECO:0000256" key="7">
    <source>
        <dbReference type="HAMAP-Rule" id="MF_00500"/>
    </source>
</evidence>
<feature type="region of interest" description="Disordered" evidence="8">
    <location>
        <begin position="1"/>
        <end position="22"/>
    </location>
</feature>
<dbReference type="HAMAP" id="MF_00500">
    <property type="entry name" value="Ribosomal_bS20"/>
    <property type="match status" value="1"/>
</dbReference>
<reference evidence="9" key="1">
    <citation type="journal article" date="2012" name="Science">
        <title>Fermentation, hydrogen, and sulfur metabolism in multiple uncultivated bacterial phyla.</title>
        <authorList>
            <person name="Wrighton K.C."/>
            <person name="Thomas B.C."/>
            <person name="Sharon I."/>
            <person name="Miller C.S."/>
            <person name="Castelle C.J."/>
            <person name="VerBerkmoes N.C."/>
            <person name="Wilkins M.J."/>
            <person name="Hettich R.L."/>
            <person name="Lipton M.S."/>
            <person name="Williams K.H."/>
            <person name="Long P.E."/>
            <person name="Banfield J.F."/>
        </authorList>
    </citation>
    <scope>NUCLEOTIDE SEQUENCE [LARGE SCALE GENOMIC DNA]</scope>
</reference>
<proteinExistence type="inferred from homology"/>
<accession>K1XXK8</accession>
<evidence type="ECO:0000256" key="8">
    <source>
        <dbReference type="SAM" id="MobiDB-lite"/>
    </source>
</evidence>
<evidence type="ECO:0000256" key="3">
    <source>
        <dbReference type="ARBA" id="ARBA00022884"/>
    </source>
</evidence>
<dbReference type="GO" id="GO:0070181">
    <property type="term" value="F:small ribosomal subunit rRNA binding"/>
    <property type="evidence" value="ECO:0007669"/>
    <property type="project" value="TreeGrafter"/>
</dbReference>
<dbReference type="Pfam" id="PF01649">
    <property type="entry name" value="Ribosomal_S20p"/>
    <property type="match status" value="1"/>
</dbReference>
<name>K1XXK8_9BACT</name>
<dbReference type="GO" id="GO:0003735">
    <property type="term" value="F:structural constituent of ribosome"/>
    <property type="evidence" value="ECO:0007669"/>
    <property type="project" value="InterPro"/>
</dbReference>